<comment type="caution">
    <text evidence="2">The sequence shown here is derived from an EMBL/GenBank/DDBJ whole genome shotgun (WGS) entry which is preliminary data.</text>
</comment>
<feature type="compositionally biased region" description="Polar residues" evidence="1">
    <location>
        <begin position="146"/>
        <end position="158"/>
    </location>
</feature>
<feature type="compositionally biased region" description="Polar residues" evidence="1">
    <location>
        <begin position="1"/>
        <end position="11"/>
    </location>
</feature>
<dbReference type="OrthoDB" id="9909019at2759"/>
<organism evidence="2 3">
    <name type="scientific">Rhamnella rubrinervis</name>
    <dbReference type="NCBI Taxonomy" id="2594499"/>
    <lineage>
        <taxon>Eukaryota</taxon>
        <taxon>Viridiplantae</taxon>
        <taxon>Streptophyta</taxon>
        <taxon>Embryophyta</taxon>
        <taxon>Tracheophyta</taxon>
        <taxon>Spermatophyta</taxon>
        <taxon>Magnoliopsida</taxon>
        <taxon>eudicotyledons</taxon>
        <taxon>Gunneridae</taxon>
        <taxon>Pentapetalae</taxon>
        <taxon>rosids</taxon>
        <taxon>fabids</taxon>
        <taxon>Rosales</taxon>
        <taxon>Rhamnaceae</taxon>
        <taxon>rhamnoid group</taxon>
        <taxon>Rhamneae</taxon>
        <taxon>Rhamnella</taxon>
    </lineage>
</organism>
<evidence type="ECO:0000256" key="1">
    <source>
        <dbReference type="SAM" id="MobiDB-lite"/>
    </source>
</evidence>
<reference evidence="2" key="1">
    <citation type="submission" date="2020-03" db="EMBL/GenBank/DDBJ databases">
        <title>A high-quality chromosome-level genome assembly of a woody plant with both climbing and erect habits, Rhamnella rubrinervis.</title>
        <authorList>
            <person name="Lu Z."/>
            <person name="Yang Y."/>
            <person name="Zhu X."/>
            <person name="Sun Y."/>
        </authorList>
    </citation>
    <scope>NUCLEOTIDE SEQUENCE</scope>
    <source>
        <strain evidence="2">BYM</strain>
        <tissue evidence="2">Leaf</tissue>
    </source>
</reference>
<feature type="compositionally biased region" description="Basic and acidic residues" evidence="1">
    <location>
        <begin position="183"/>
        <end position="198"/>
    </location>
</feature>
<dbReference type="AlphaFoldDB" id="A0A8K0H3Y3"/>
<gene>
    <name evidence="2" type="ORF">FNV43_RR14773</name>
</gene>
<evidence type="ECO:0000313" key="3">
    <source>
        <dbReference type="Proteomes" id="UP000796880"/>
    </source>
</evidence>
<sequence>MSVRSSVSTDAGANKGIKNELRLSPLRNSFAPTTSIPSMVPDRPLTSKATMPHVNQPTLQPHHVGFDERIMQKGSNTTDPLLLSAPPTSLLRDVRRTSVAWDQEAGRYVSVPASASEARTRTSMQIGFRSNAETSSYIRKPAAPQQEPSSSAVKSPVQQGEKLMYTGDSIFFGGPLLSVPARDGQKNERGLGSRDAQERVTLNLPRESRFKRDSVSNQLPVFVPGGFDHNPLSGSGLR</sequence>
<protein>
    <submittedName>
        <fullName evidence="2">Uncharacterized protein</fullName>
    </submittedName>
</protein>
<dbReference type="Proteomes" id="UP000796880">
    <property type="component" value="Unassembled WGS sequence"/>
</dbReference>
<evidence type="ECO:0000313" key="2">
    <source>
        <dbReference type="EMBL" id="KAF3445080.1"/>
    </source>
</evidence>
<accession>A0A8K0H3Y3</accession>
<proteinExistence type="predicted"/>
<dbReference type="EMBL" id="VOIH02000006">
    <property type="protein sequence ID" value="KAF3445080.1"/>
    <property type="molecule type" value="Genomic_DNA"/>
</dbReference>
<feature type="compositionally biased region" description="Polar residues" evidence="1">
    <location>
        <begin position="26"/>
        <end position="37"/>
    </location>
</feature>
<keyword evidence="3" id="KW-1185">Reference proteome</keyword>
<name>A0A8K0H3Y3_9ROSA</name>
<feature type="region of interest" description="Disordered" evidence="1">
    <location>
        <begin position="178"/>
        <end position="198"/>
    </location>
</feature>
<feature type="region of interest" description="Disordered" evidence="1">
    <location>
        <begin position="219"/>
        <end position="238"/>
    </location>
</feature>
<feature type="region of interest" description="Disordered" evidence="1">
    <location>
        <begin position="120"/>
        <end position="158"/>
    </location>
</feature>
<feature type="region of interest" description="Disordered" evidence="1">
    <location>
        <begin position="1"/>
        <end position="49"/>
    </location>
</feature>